<keyword evidence="3" id="KW-1185">Reference proteome</keyword>
<gene>
    <name evidence="2" type="ORF">DFH08DRAFT_1054386</name>
</gene>
<protein>
    <submittedName>
        <fullName evidence="2">Uncharacterized protein</fullName>
    </submittedName>
</protein>
<feature type="compositionally biased region" description="Basic residues" evidence="1">
    <location>
        <begin position="76"/>
        <end position="86"/>
    </location>
</feature>
<organism evidence="2 3">
    <name type="scientific">Mycena albidolilacea</name>
    <dbReference type="NCBI Taxonomy" id="1033008"/>
    <lineage>
        <taxon>Eukaryota</taxon>
        <taxon>Fungi</taxon>
        <taxon>Dikarya</taxon>
        <taxon>Basidiomycota</taxon>
        <taxon>Agaricomycotina</taxon>
        <taxon>Agaricomycetes</taxon>
        <taxon>Agaricomycetidae</taxon>
        <taxon>Agaricales</taxon>
        <taxon>Marasmiineae</taxon>
        <taxon>Mycenaceae</taxon>
        <taxon>Mycena</taxon>
    </lineage>
</organism>
<dbReference type="Proteomes" id="UP001218218">
    <property type="component" value="Unassembled WGS sequence"/>
</dbReference>
<evidence type="ECO:0000313" key="2">
    <source>
        <dbReference type="EMBL" id="KAJ7306247.1"/>
    </source>
</evidence>
<reference evidence="2" key="1">
    <citation type="submission" date="2023-03" db="EMBL/GenBank/DDBJ databases">
        <title>Massive genome expansion in bonnet fungi (Mycena s.s.) driven by repeated elements and novel gene families across ecological guilds.</title>
        <authorList>
            <consortium name="Lawrence Berkeley National Laboratory"/>
            <person name="Harder C.B."/>
            <person name="Miyauchi S."/>
            <person name="Viragh M."/>
            <person name="Kuo A."/>
            <person name="Thoen E."/>
            <person name="Andreopoulos B."/>
            <person name="Lu D."/>
            <person name="Skrede I."/>
            <person name="Drula E."/>
            <person name="Henrissat B."/>
            <person name="Morin E."/>
            <person name="Kohler A."/>
            <person name="Barry K."/>
            <person name="LaButti K."/>
            <person name="Morin E."/>
            <person name="Salamov A."/>
            <person name="Lipzen A."/>
            <person name="Mereny Z."/>
            <person name="Hegedus B."/>
            <person name="Baldrian P."/>
            <person name="Stursova M."/>
            <person name="Weitz H."/>
            <person name="Taylor A."/>
            <person name="Grigoriev I.V."/>
            <person name="Nagy L.G."/>
            <person name="Martin F."/>
            <person name="Kauserud H."/>
        </authorList>
    </citation>
    <scope>NUCLEOTIDE SEQUENCE</scope>
    <source>
        <strain evidence="2">CBHHK002</strain>
    </source>
</reference>
<proteinExistence type="predicted"/>
<comment type="caution">
    <text evidence="2">The sequence shown here is derived from an EMBL/GenBank/DDBJ whole genome shotgun (WGS) entry which is preliminary data.</text>
</comment>
<sequence>MPTRSRSCSADSDHNTAPHGPLANIINLMQEIAPATLRTMCHIQTNIQAGMNEVDGLLTTKDCQIANLINQAHAARCPRKHRRHHRSDGIDNSQTPNPATVEEHTRAAGQHFALLKSLFFVNNKRVWAMQKDKMFTHTKEFDLDEGCIQGQLLDVLDVLPEDVHEWWQDEWLSLVFMDGMDGEHTNIAHRIRSQSLSTLVADVTSFEVWRGDTTP</sequence>
<evidence type="ECO:0000313" key="3">
    <source>
        <dbReference type="Proteomes" id="UP001218218"/>
    </source>
</evidence>
<dbReference type="AlphaFoldDB" id="A0AAD6Z3T6"/>
<evidence type="ECO:0000256" key="1">
    <source>
        <dbReference type="SAM" id="MobiDB-lite"/>
    </source>
</evidence>
<dbReference type="EMBL" id="JARIHO010000093">
    <property type="protein sequence ID" value="KAJ7306247.1"/>
    <property type="molecule type" value="Genomic_DNA"/>
</dbReference>
<accession>A0AAD6Z3T6</accession>
<feature type="region of interest" description="Disordered" evidence="1">
    <location>
        <begin position="76"/>
        <end position="105"/>
    </location>
</feature>
<name>A0AAD6Z3T6_9AGAR</name>